<name>A0A7W9FC43_9MICO</name>
<reference evidence="2 3" key="1">
    <citation type="submission" date="2020-08" db="EMBL/GenBank/DDBJ databases">
        <title>Sequencing the genomes of 1000 actinobacteria strains.</title>
        <authorList>
            <person name="Klenk H.-P."/>
        </authorList>
    </citation>
    <scope>NUCLEOTIDE SEQUENCE [LARGE SCALE GENOMIC DNA]</scope>
    <source>
        <strain evidence="2 3">DSM 24823</strain>
    </source>
</reference>
<comment type="caution">
    <text evidence="2">The sequence shown here is derived from an EMBL/GenBank/DDBJ whole genome shotgun (WGS) entry which is preliminary data.</text>
</comment>
<dbReference type="PROSITE" id="PS50056">
    <property type="entry name" value="TYR_PHOSPHATASE_2"/>
    <property type="match status" value="1"/>
</dbReference>
<proteinExistence type="predicted"/>
<dbReference type="EMBL" id="JACHMU010000001">
    <property type="protein sequence ID" value="MBB5743815.1"/>
    <property type="molecule type" value="Genomic_DNA"/>
</dbReference>
<dbReference type="PROSITE" id="PS00383">
    <property type="entry name" value="TYR_PHOSPHATASE_1"/>
    <property type="match status" value="1"/>
</dbReference>
<keyword evidence="2" id="KW-0378">Hydrolase</keyword>
<dbReference type="GO" id="GO:0004725">
    <property type="term" value="F:protein tyrosine phosphatase activity"/>
    <property type="evidence" value="ECO:0007669"/>
    <property type="project" value="UniProtKB-EC"/>
</dbReference>
<dbReference type="InterPro" id="IPR029021">
    <property type="entry name" value="Prot-tyrosine_phosphatase-like"/>
</dbReference>
<dbReference type="InterPro" id="IPR026893">
    <property type="entry name" value="Tyr/Ser_Pase_IphP-type"/>
</dbReference>
<dbReference type="Gene3D" id="3.90.190.10">
    <property type="entry name" value="Protein tyrosine phosphatase superfamily"/>
    <property type="match status" value="1"/>
</dbReference>
<evidence type="ECO:0000313" key="3">
    <source>
        <dbReference type="Proteomes" id="UP000517712"/>
    </source>
</evidence>
<dbReference type="RefSeq" id="WP_184283792.1">
    <property type="nucleotide sequence ID" value="NZ_BAAAPG010000001.1"/>
</dbReference>
<evidence type="ECO:0000313" key="2">
    <source>
        <dbReference type="EMBL" id="MBB5743815.1"/>
    </source>
</evidence>
<dbReference type="Proteomes" id="UP000517712">
    <property type="component" value="Unassembled WGS sequence"/>
</dbReference>
<gene>
    <name evidence="2" type="ORF">HD600_002312</name>
</gene>
<protein>
    <submittedName>
        <fullName evidence="2">Protein-tyrosine phosphatase</fullName>
        <ecNumber evidence="2">3.1.3.48</ecNumber>
    </submittedName>
</protein>
<dbReference type="InterPro" id="IPR016130">
    <property type="entry name" value="Tyr_Pase_AS"/>
</dbReference>
<feature type="domain" description="Tyrosine specific protein phosphatases" evidence="1">
    <location>
        <begin position="108"/>
        <end position="142"/>
    </location>
</feature>
<keyword evidence="3" id="KW-1185">Reference proteome</keyword>
<dbReference type="Pfam" id="PF13350">
    <property type="entry name" value="Y_phosphatase3"/>
    <property type="match status" value="1"/>
</dbReference>
<dbReference type="InterPro" id="IPR000387">
    <property type="entry name" value="Tyr_Pase_dom"/>
</dbReference>
<evidence type="ECO:0000259" key="1">
    <source>
        <dbReference type="PROSITE" id="PS50056"/>
    </source>
</evidence>
<organism evidence="2 3">
    <name type="scientific">Microbacterium ginsengiterrae</name>
    <dbReference type="NCBI Taxonomy" id="546115"/>
    <lineage>
        <taxon>Bacteria</taxon>
        <taxon>Bacillati</taxon>
        <taxon>Actinomycetota</taxon>
        <taxon>Actinomycetes</taxon>
        <taxon>Micrococcales</taxon>
        <taxon>Microbacteriaceae</taxon>
        <taxon>Microbacterium</taxon>
    </lineage>
</organism>
<dbReference type="SUPFAM" id="SSF52799">
    <property type="entry name" value="(Phosphotyrosine protein) phosphatases II"/>
    <property type="match status" value="1"/>
</dbReference>
<accession>A0A7W9FC43</accession>
<dbReference type="AlphaFoldDB" id="A0A7W9FC43"/>
<sequence>MTVLDLPGVFNARDVGGMPVAGGRIREGALLRSGSLVAATAAGVSEIERRVAHIVDLRDGQEVAEAPSAVASVPTTNLPLFLGSVASFFDDDLSLDEMYRSLLEKSGERLADAIRVIAREERTLVHCTVGKDRTGLTVALTLSAVGAEREAVVDDYALTASQLPAERNRRITAFLRAQHPHAENAVALATLSPAGVMRGLLDEVDSRWGSAADYLRAQGMADAELLSLRSALVER</sequence>
<dbReference type="EC" id="3.1.3.48" evidence="2"/>